<keyword evidence="3" id="KW-1185">Reference proteome</keyword>
<dbReference type="AlphaFoldDB" id="A0A7J7KX54"/>
<evidence type="ECO:0000313" key="3">
    <source>
        <dbReference type="Proteomes" id="UP000541444"/>
    </source>
</evidence>
<dbReference type="OrthoDB" id="851886at2759"/>
<dbReference type="Proteomes" id="UP000541444">
    <property type="component" value="Unassembled WGS sequence"/>
</dbReference>
<organism evidence="2 3">
    <name type="scientific">Kingdonia uniflora</name>
    <dbReference type="NCBI Taxonomy" id="39325"/>
    <lineage>
        <taxon>Eukaryota</taxon>
        <taxon>Viridiplantae</taxon>
        <taxon>Streptophyta</taxon>
        <taxon>Embryophyta</taxon>
        <taxon>Tracheophyta</taxon>
        <taxon>Spermatophyta</taxon>
        <taxon>Magnoliopsida</taxon>
        <taxon>Ranunculales</taxon>
        <taxon>Circaeasteraceae</taxon>
        <taxon>Kingdonia</taxon>
    </lineage>
</organism>
<dbReference type="InterPro" id="IPR002156">
    <property type="entry name" value="RNaseH_domain"/>
</dbReference>
<gene>
    <name evidence="2" type="ORF">GIB67_023302</name>
</gene>
<dbReference type="Pfam" id="PF13456">
    <property type="entry name" value="RVT_3"/>
    <property type="match status" value="1"/>
</dbReference>
<proteinExistence type="predicted"/>
<feature type="domain" description="RNase H type-1" evidence="1">
    <location>
        <begin position="263"/>
        <end position="371"/>
    </location>
</feature>
<sequence length="386" mass="43353">MRFEEGLGRIASILGVPLSLDKFTEEHIGTSSSARVCIDIQTDCTWPPTVPFYCGEDGKESLIKLEYLWIPITCKQCKLFGHLLDTCESSTLIKGNKMIEGTGQDQPKLGGQTAAGDKQINKVEEISLYTVESVLAYIFTIECPWWIFNLKSGNSWARLLNNFSKLMGTRILNHSLKFKSKWLSLGDFFPNFFWKDFKGYTSLDSTEGQEASWARLLPLCFDVEDNEVGFPLESHHKVHVYLLLYKDTYYGVVLYQRHEGFEVGSYGGIVCNESGAGLFVYSFTEPGMSTSFHELKSILRGLELCIERNQGSIEVATMSDACVAYVKQMKKPHWSCKHLVQSISLAVTRLSYFSICVVAKKVNEGAFYMASNPPGRTGTNSRSLSN</sequence>
<dbReference type="EMBL" id="JACGCM010002823">
    <property type="protein sequence ID" value="KAF6134943.1"/>
    <property type="molecule type" value="Genomic_DNA"/>
</dbReference>
<name>A0A7J7KX54_9MAGN</name>
<evidence type="ECO:0000259" key="1">
    <source>
        <dbReference type="Pfam" id="PF13456"/>
    </source>
</evidence>
<accession>A0A7J7KX54</accession>
<protein>
    <recommendedName>
        <fullName evidence="1">RNase H type-1 domain-containing protein</fullName>
    </recommendedName>
</protein>
<dbReference type="GO" id="GO:0004523">
    <property type="term" value="F:RNA-DNA hybrid ribonuclease activity"/>
    <property type="evidence" value="ECO:0007669"/>
    <property type="project" value="InterPro"/>
</dbReference>
<reference evidence="2 3" key="1">
    <citation type="journal article" date="2020" name="IScience">
        <title>Genome Sequencing of the Endangered Kingdonia uniflora (Circaeasteraceae, Ranunculales) Reveals Potential Mechanisms of Evolutionary Specialization.</title>
        <authorList>
            <person name="Sun Y."/>
            <person name="Deng T."/>
            <person name="Zhang A."/>
            <person name="Moore M.J."/>
            <person name="Landis J.B."/>
            <person name="Lin N."/>
            <person name="Zhang H."/>
            <person name="Zhang X."/>
            <person name="Huang J."/>
            <person name="Zhang X."/>
            <person name="Sun H."/>
            <person name="Wang H."/>
        </authorList>
    </citation>
    <scope>NUCLEOTIDE SEQUENCE [LARGE SCALE GENOMIC DNA]</scope>
    <source>
        <strain evidence="2">TB1705</strain>
        <tissue evidence="2">Leaf</tissue>
    </source>
</reference>
<dbReference type="GO" id="GO:0003676">
    <property type="term" value="F:nucleic acid binding"/>
    <property type="evidence" value="ECO:0007669"/>
    <property type="project" value="InterPro"/>
</dbReference>
<evidence type="ECO:0000313" key="2">
    <source>
        <dbReference type="EMBL" id="KAF6134943.1"/>
    </source>
</evidence>
<comment type="caution">
    <text evidence="2">The sequence shown here is derived from an EMBL/GenBank/DDBJ whole genome shotgun (WGS) entry which is preliminary data.</text>
</comment>